<feature type="compositionally biased region" description="Polar residues" evidence="1">
    <location>
        <begin position="1"/>
        <end position="30"/>
    </location>
</feature>
<name>A0A917XEF6_9ACTN</name>
<comment type="caution">
    <text evidence="2">The sequence shown here is derived from an EMBL/GenBank/DDBJ whole genome shotgun (WGS) entry which is preliminary data.</text>
</comment>
<keyword evidence="3" id="KW-1185">Reference proteome</keyword>
<gene>
    <name evidence="2" type="ORF">GCM10011578_042640</name>
</gene>
<reference evidence="2" key="1">
    <citation type="journal article" date="2014" name="Int. J. Syst. Evol. Microbiol.">
        <title>Complete genome sequence of Corynebacterium casei LMG S-19264T (=DSM 44701T), isolated from a smear-ripened cheese.</title>
        <authorList>
            <consortium name="US DOE Joint Genome Institute (JGI-PGF)"/>
            <person name="Walter F."/>
            <person name="Albersmeier A."/>
            <person name="Kalinowski J."/>
            <person name="Ruckert C."/>
        </authorList>
    </citation>
    <scope>NUCLEOTIDE SEQUENCE</scope>
    <source>
        <strain evidence="2">CGMCC 4.7110</strain>
    </source>
</reference>
<accession>A0A917XEF6</accession>
<reference evidence="2" key="2">
    <citation type="submission" date="2020-09" db="EMBL/GenBank/DDBJ databases">
        <authorList>
            <person name="Sun Q."/>
            <person name="Zhou Y."/>
        </authorList>
    </citation>
    <scope>NUCLEOTIDE SEQUENCE</scope>
    <source>
        <strain evidence="2">CGMCC 4.7110</strain>
    </source>
</reference>
<protein>
    <submittedName>
        <fullName evidence="2">Uncharacterized protein</fullName>
    </submittedName>
</protein>
<evidence type="ECO:0000313" key="2">
    <source>
        <dbReference type="EMBL" id="GGN14798.1"/>
    </source>
</evidence>
<evidence type="ECO:0000256" key="1">
    <source>
        <dbReference type="SAM" id="MobiDB-lite"/>
    </source>
</evidence>
<organism evidence="2 3">
    <name type="scientific">Streptomyces fuscichromogenes</name>
    <dbReference type="NCBI Taxonomy" id="1324013"/>
    <lineage>
        <taxon>Bacteria</taxon>
        <taxon>Bacillati</taxon>
        <taxon>Actinomycetota</taxon>
        <taxon>Actinomycetes</taxon>
        <taxon>Kitasatosporales</taxon>
        <taxon>Streptomycetaceae</taxon>
        <taxon>Streptomyces</taxon>
    </lineage>
</organism>
<proteinExistence type="predicted"/>
<dbReference type="EMBL" id="BMML01000009">
    <property type="protein sequence ID" value="GGN14798.1"/>
    <property type="molecule type" value="Genomic_DNA"/>
</dbReference>
<evidence type="ECO:0000313" key="3">
    <source>
        <dbReference type="Proteomes" id="UP000653411"/>
    </source>
</evidence>
<dbReference type="Proteomes" id="UP000653411">
    <property type="component" value="Unassembled WGS sequence"/>
</dbReference>
<dbReference type="AlphaFoldDB" id="A0A917XEF6"/>
<feature type="region of interest" description="Disordered" evidence="1">
    <location>
        <begin position="1"/>
        <end position="42"/>
    </location>
</feature>
<sequence length="67" mass="6966">MHMSNSNSTDNVHVTATEDGTTVSTDNIHATSEPLETGNPFEADEPTVAAATSDVHTDNIHATGETA</sequence>